<name>A0AAE4DRK7_9ENTR</name>
<feature type="region of interest" description="Disordered" evidence="1">
    <location>
        <begin position="84"/>
        <end position="103"/>
    </location>
</feature>
<evidence type="ECO:0000313" key="3">
    <source>
        <dbReference type="Proteomes" id="UP001248822"/>
    </source>
</evidence>
<dbReference type="EMBL" id="JAQGEC010000024">
    <property type="protein sequence ID" value="MDR9892655.1"/>
    <property type="molecule type" value="Genomic_DNA"/>
</dbReference>
<reference evidence="2" key="1">
    <citation type="submission" date="2022-12" db="EMBL/GenBank/DDBJ databases">
        <title>NDM-1 containing novel ST 2018 Pseudenterobacter timonensis.</title>
        <authorList>
            <person name="Halder G."/>
            <person name="Mandal S."/>
            <person name="Dutta S."/>
        </authorList>
    </citation>
    <scope>NUCLEOTIDE SEQUENCE</scope>
    <source>
        <strain evidence="2">CNCI147</strain>
    </source>
</reference>
<dbReference type="AlphaFoldDB" id="A0AAE4DRK7"/>
<gene>
    <name evidence="2" type="ORF">O7047_20765</name>
</gene>
<dbReference type="RefSeq" id="WP_310827671.1">
    <property type="nucleotide sequence ID" value="NZ_JAQGEC010000024.1"/>
</dbReference>
<dbReference type="Proteomes" id="UP001248822">
    <property type="component" value="Unassembled WGS sequence"/>
</dbReference>
<protein>
    <submittedName>
        <fullName evidence="2">Uncharacterized protein</fullName>
    </submittedName>
</protein>
<organism evidence="2 3">
    <name type="scientific">Pseudenterobacter timonensis</name>
    <dbReference type="NCBI Taxonomy" id="1755099"/>
    <lineage>
        <taxon>Bacteria</taxon>
        <taxon>Pseudomonadati</taxon>
        <taxon>Pseudomonadota</taxon>
        <taxon>Gammaproteobacteria</taxon>
        <taxon>Enterobacterales</taxon>
        <taxon>Enterobacteriaceae</taxon>
        <taxon>Pseudenterobacter</taxon>
    </lineage>
</organism>
<feature type="non-terminal residue" evidence="2">
    <location>
        <position position="103"/>
    </location>
</feature>
<evidence type="ECO:0000313" key="2">
    <source>
        <dbReference type="EMBL" id="MDR9892655.1"/>
    </source>
</evidence>
<sequence length="103" mass="10902">MAASPYPAYGFWLNHPVGLISEAPSGEGGKSRVAASPYPAYGFWLTHPCRPDKRSAIRRRGQKPGGGFALPGLRFRLTHPVGLISEAPSGEGGKSRVAASPYP</sequence>
<proteinExistence type="predicted"/>
<comment type="caution">
    <text evidence="2">The sequence shown here is derived from an EMBL/GenBank/DDBJ whole genome shotgun (WGS) entry which is preliminary data.</text>
</comment>
<evidence type="ECO:0000256" key="1">
    <source>
        <dbReference type="SAM" id="MobiDB-lite"/>
    </source>
</evidence>
<accession>A0AAE4DRK7</accession>